<proteinExistence type="predicted"/>
<dbReference type="Proteomes" id="UP001610335">
    <property type="component" value="Unassembled WGS sequence"/>
</dbReference>
<protein>
    <submittedName>
        <fullName evidence="1">Uncharacterized protein</fullName>
    </submittedName>
</protein>
<comment type="caution">
    <text evidence="1">The sequence shown here is derived from an EMBL/GenBank/DDBJ whole genome shotgun (WGS) entry which is preliminary data.</text>
</comment>
<gene>
    <name evidence="1" type="ORF">BDW59DRAFT_16567</name>
</gene>
<organism evidence="1 2">
    <name type="scientific">Aspergillus cavernicola</name>
    <dbReference type="NCBI Taxonomy" id="176166"/>
    <lineage>
        <taxon>Eukaryota</taxon>
        <taxon>Fungi</taxon>
        <taxon>Dikarya</taxon>
        <taxon>Ascomycota</taxon>
        <taxon>Pezizomycotina</taxon>
        <taxon>Eurotiomycetes</taxon>
        <taxon>Eurotiomycetidae</taxon>
        <taxon>Eurotiales</taxon>
        <taxon>Aspergillaceae</taxon>
        <taxon>Aspergillus</taxon>
        <taxon>Aspergillus subgen. Nidulantes</taxon>
    </lineage>
</organism>
<dbReference type="EMBL" id="JBFXLS010000114">
    <property type="protein sequence ID" value="KAL2815272.1"/>
    <property type="molecule type" value="Genomic_DNA"/>
</dbReference>
<sequence>MANSILLLSHRVSIMIEISQEPGSLGPGPLGLTSECLRRIPMADGRCIDSHISNLSRTRYKDRSMLIVPGGTDRSDADSALTHWAQVPSNKLGKVRPGRPLLAITMYVVPSRGRPRMFWI</sequence>
<reference evidence="1 2" key="1">
    <citation type="submission" date="2024-07" db="EMBL/GenBank/DDBJ databases">
        <title>Section-level genome sequencing and comparative genomics of Aspergillus sections Usti and Cavernicolus.</title>
        <authorList>
            <consortium name="Lawrence Berkeley National Laboratory"/>
            <person name="Nybo J.L."/>
            <person name="Vesth T.C."/>
            <person name="Theobald S."/>
            <person name="Frisvad J.C."/>
            <person name="Larsen T.O."/>
            <person name="Kjaerboelling I."/>
            <person name="Rothschild-Mancinelli K."/>
            <person name="Lyhne E.K."/>
            <person name="Kogle M.E."/>
            <person name="Barry K."/>
            <person name="Clum A."/>
            <person name="Na H."/>
            <person name="Ledsgaard L."/>
            <person name="Lin J."/>
            <person name="Lipzen A."/>
            <person name="Kuo A."/>
            <person name="Riley R."/>
            <person name="Mondo S."/>
            <person name="LaButti K."/>
            <person name="Haridas S."/>
            <person name="Pangalinan J."/>
            <person name="Salamov A.A."/>
            <person name="Simmons B.A."/>
            <person name="Magnuson J.K."/>
            <person name="Chen J."/>
            <person name="Drula E."/>
            <person name="Henrissat B."/>
            <person name="Wiebenga A."/>
            <person name="Lubbers R.J."/>
            <person name="Gomes A.C."/>
            <person name="Makela M.R."/>
            <person name="Stajich J."/>
            <person name="Grigoriev I.V."/>
            <person name="Mortensen U.H."/>
            <person name="De vries R.P."/>
            <person name="Baker S.E."/>
            <person name="Andersen M.R."/>
        </authorList>
    </citation>
    <scope>NUCLEOTIDE SEQUENCE [LARGE SCALE GENOMIC DNA]</scope>
    <source>
        <strain evidence="1 2">CBS 600.67</strain>
    </source>
</reference>
<name>A0ABR4HIF9_9EURO</name>
<evidence type="ECO:0000313" key="2">
    <source>
        <dbReference type="Proteomes" id="UP001610335"/>
    </source>
</evidence>
<keyword evidence="2" id="KW-1185">Reference proteome</keyword>
<evidence type="ECO:0000313" key="1">
    <source>
        <dbReference type="EMBL" id="KAL2815272.1"/>
    </source>
</evidence>
<accession>A0ABR4HIF9</accession>